<comment type="caution">
    <text evidence="2">The sequence shown here is derived from an EMBL/GenBank/DDBJ whole genome shotgun (WGS) entry which is preliminary data.</text>
</comment>
<proteinExistence type="predicted"/>
<name>A0AAD7KMU3_QUISA</name>
<gene>
    <name evidence="2" type="ORF">O6P43_032357</name>
</gene>
<dbReference type="AlphaFoldDB" id="A0AAD7KMU3"/>
<accession>A0AAD7KMU3</accession>
<feature type="region of interest" description="Disordered" evidence="1">
    <location>
        <begin position="44"/>
        <end position="76"/>
    </location>
</feature>
<dbReference type="Proteomes" id="UP001163823">
    <property type="component" value="Chromosome 14"/>
</dbReference>
<protein>
    <submittedName>
        <fullName evidence="2">Uncharacterized protein</fullName>
    </submittedName>
</protein>
<organism evidence="2 3">
    <name type="scientific">Quillaja saponaria</name>
    <name type="common">Soap bark tree</name>
    <dbReference type="NCBI Taxonomy" id="32244"/>
    <lineage>
        <taxon>Eukaryota</taxon>
        <taxon>Viridiplantae</taxon>
        <taxon>Streptophyta</taxon>
        <taxon>Embryophyta</taxon>
        <taxon>Tracheophyta</taxon>
        <taxon>Spermatophyta</taxon>
        <taxon>Magnoliopsida</taxon>
        <taxon>eudicotyledons</taxon>
        <taxon>Gunneridae</taxon>
        <taxon>Pentapetalae</taxon>
        <taxon>rosids</taxon>
        <taxon>fabids</taxon>
        <taxon>Fabales</taxon>
        <taxon>Quillajaceae</taxon>
        <taxon>Quillaja</taxon>
    </lineage>
</organism>
<keyword evidence="3" id="KW-1185">Reference proteome</keyword>
<evidence type="ECO:0000313" key="3">
    <source>
        <dbReference type="Proteomes" id="UP001163823"/>
    </source>
</evidence>
<evidence type="ECO:0000256" key="1">
    <source>
        <dbReference type="SAM" id="MobiDB-lite"/>
    </source>
</evidence>
<dbReference type="EMBL" id="JARAOO010000014">
    <property type="protein sequence ID" value="KAJ7942725.1"/>
    <property type="molecule type" value="Genomic_DNA"/>
</dbReference>
<evidence type="ECO:0000313" key="2">
    <source>
        <dbReference type="EMBL" id="KAJ7942725.1"/>
    </source>
</evidence>
<feature type="compositionally biased region" description="Polar residues" evidence="1">
    <location>
        <begin position="66"/>
        <end position="76"/>
    </location>
</feature>
<reference evidence="2" key="1">
    <citation type="journal article" date="2023" name="Science">
        <title>Elucidation of the pathway for biosynthesis of saponin adjuvants from the soapbark tree.</title>
        <authorList>
            <person name="Reed J."/>
            <person name="Orme A."/>
            <person name="El-Demerdash A."/>
            <person name="Owen C."/>
            <person name="Martin L.B.B."/>
            <person name="Misra R.C."/>
            <person name="Kikuchi S."/>
            <person name="Rejzek M."/>
            <person name="Martin A.C."/>
            <person name="Harkess A."/>
            <person name="Leebens-Mack J."/>
            <person name="Louveau T."/>
            <person name="Stephenson M.J."/>
            <person name="Osbourn A."/>
        </authorList>
    </citation>
    <scope>NUCLEOTIDE SEQUENCE</scope>
    <source>
        <strain evidence="2">S10</strain>
    </source>
</reference>
<dbReference type="KEGG" id="qsa:O6P43_032357"/>
<sequence>MIRNREPLALKQVRSRIIGIRFACYPFYYIKSIPRLDKCEMTGMPDQTALPPSYRNGRTDGMIDPSQPSGGSRQPF</sequence>